<dbReference type="InterPro" id="IPR019775">
    <property type="entry name" value="WD40_repeat_CS"/>
</dbReference>
<organism evidence="6 7">
    <name type="scientific">Patiria miniata</name>
    <name type="common">Bat star</name>
    <name type="synonym">Asterina miniata</name>
    <dbReference type="NCBI Taxonomy" id="46514"/>
    <lineage>
        <taxon>Eukaryota</taxon>
        <taxon>Metazoa</taxon>
        <taxon>Echinodermata</taxon>
        <taxon>Eleutherozoa</taxon>
        <taxon>Asterozoa</taxon>
        <taxon>Asteroidea</taxon>
        <taxon>Valvatacea</taxon>
        <taxon>Valvatida</taxon>
        <taxon>Asterinidae</taxon>
        <taxon>Patiria</taxon>
    </lineage>
</organism>
<dbReference type="Pfam" id="PF00400">
    <property type="entry name" value="WD40"/>
    <property type="match status" value="2"/>
</dbReference>
<dbReference type="GO" id="GO:0005774">
    <property type="term" value="C:vacuolar membrane"/>
    <property type="evidence" value="ECO:0007669"/>
    <property type="project" value="TreeGrafter"/>
</dbReference>
<dbReference type="EnsemblMetazoa" id="XM_038212594.1">
    <property type="protein sequence ID" value="XP_038068522.1"/>
    <property type="gene ID" value="LOC119737926"/>
</dbReference>
<feature type="compositionally biased region" description="Basic residues" evidence="4">
    <location>
        <begin position="632"/>
        <end position="643"/>
    </location>
</feature>
<keyword evidence="1 3" id="KW-0853">WD repeat</keyword>
<dbReference type="RefSeq" id="XP_038068522.1">
    <property type="nucleotide sequence ID" value="XM_038212594.1"/>
</dbReference>
<dbReference type="Gene3D" id="2.130.10.10">
    <property type="entry name" value="YVTN repeat-like/Quinoprotein amine dehydrogenase"/>
    <property type="match status" value="1"/>
</dbReference>
<name>A0A914AXU6_PATMI</name>
<dbReference type="CDD" id="cd16692">
    <property type="entry name" value="mRING-H2-C3H3C2_WDR59"/>
    <property type="match status" value="1"/>
</dbReference>
<feature type="repeat" description="WD" evidence="3">
    <location>
        <begin position="190"/>
        <end position="232"/>
    </location>
</feature>
<evidence type="ECO:0000256" key="1">
    <source>
        <dbReference type="ARBA" id="ARBA00022574"/>
    </source>
</evidence>
<dbReference type="InterPro" id="IPR036322">
    <property type="entry name" value="WD40_repeat_dom_sf"/>
</dbReference>
<feature type="region of interest" description="Disordered" evidence="4">
    <location>
        <begin position="630"/>
        <end position="659"/>
    </location>
</feature>
<dbReference type="PROSITE" id="PS00678">
    <property type="entry name" value="WD_REPEATS_1"/>
    <property type="match status" value="2"/>
</dbReference>
<evidence type="ECO:0000256" key="2">
    <source>
        <dbReference type="ARBA" id="ARBA00022737"/>
    </source>
</evidence>
<evidence type="ECO:0000313" key="7">
    <source>
        <dbReference type="Proteomes" id="UP000887568"/>
    </source>
</evidence>
<dbReference type="SUPFAM" id="SSF50978">
    <property type="entry name" value="WD40 repeat-like"/>
    <property type="match status" value="1"/>
</dbReference>
<keyword evidence="7" id="KW-1185">Reference proteome</keyword>
<keyword evidence="2" id="KW-0677">Repeat</keyword>
<dbReference type="PANTHER" id="PTHR46170">
    <property type="entry name" value="GATOR COMPLEX PROTEIN WDR59"/>
    <property type="match status" value="1"/>
</dbReference>
<feature type="region of interest" description="Disordered" evidence="4">
    <location>
        <begin position="520"/>
        <end position="540"/>
    </location>
</feature>
<dbReference type="PROSITE" id="PS50082">
    <property type="entry name" value="WD_REPEATS_2"/>
    <property type="match status" value="2"/>
</dbReference>
<feature type="domain" description="WDR59/RTC1-like RING zinc finger" evidence="5">
    <location>
        <begin position="925"/>
        <end position="973"/>
    </location>
</feature>
<evidence type="ECO:0000256" key="3">
    <source>
        <dbReference type="PROSITE-ProRule" id="PRU00221"/>
    </source>
</evidence>
<protein>
    <recommendedName>
        <fullName evidence="5">WDR59/RTC1-like RING zinc finger domain-containing protein</fullName>
    </recommendedName>
</protein>
<dbReference type="InterPro" id="IPR015943">
    <property type="entry name" value="WD40/YVTN_repeat-like_dom_sf"/>
</dbReference>
<dbReference type="SMART" id="SM00320">
    <property type="entry name" value="WD40"/>
    <property type="match status" value="4"/>
</dbReference>
<dbReference type="GO" id="GO:0034198">
    <property type="term" value="P:cellular response to amino acid starvation"/>
    <property type="evidence" value="ECO:0007669"/>
    <property type="project" value="TreeGrafter"/>
</dbReference>
<evidence type="ECO:0000313" key="6">
    <source>
        <dbReference type="EnsemblMetazoa" id="XP_038068522.1"/>
    </source>
</evidence>
<feature type="repeat" description="WD" evidence="3">
    <location>
        <begin position="104"/>
        <end position="146"/>
    </location>
</feature>
<proteinExistence type="predicted"/>
<dbReference type="OrthoDB" id="311712at2759"/>
<dbReference type="GO" id="GO:1904263">
    <property type="term" value="P:positive regulation of TORC1 signaling"/>
    <property type="evidence" value="ECO:0007669"/>
    <property type="project" value="TreeGrafter"/>
</dbReference>
<dbReference type="Pfam" id="PF17120">
    <property type="entry name" value="zf-RING_16"/>
    <property type="match status" value="1"/>
</dbReference>
<dbReference type="GO" id="GO:0035591">
    <property type="term" value="F:signaling adaptor activity"/>
    <property type="evidence" value="ECO:0007669"/>
    <property type="project" value="TreeGrafter"/>
</dbReference>
<dbReference type="CTD" id="79726"/>
<dbReference type="InterPro" id="IPR049566">
    <property type="entry name" value="WDR59_RTC1-like_RING_Znf"/>
</dbReference>
<reference evidence="6" key="1">
    <citation type="submission" date="2022-11" db="UniProtKB">
        <authorList>
            <consortium name="EnsemblMetazoa"/>
        </authorList>
    </citation>
    <scope>IDENTIFICATION</scope>
</reference>
<dbReference type="GeneID" id="119737926"/>
<accession>A0A914AXU6</accession>
<dbReference type="PANTHER" id="PTHR46170:SF1">
    <property type="entry name" value="GATOR COMPLEX PROTEIN WDR59"/>
    <property type="match status" value="1"/>
</dbReference>
<dbReference type="InterPro" id="IPR049567">
    <property type="entry name" value="WDR59-like"/>
</dbReference>
<evidence type="ECO:0000256" key="4">
    <source>
        <dbReference type="SAM" id="MobiDB-lite"/>
    </source>
</evidence>
<dbReference type="GO" id="GO:0035859">
    <property type="term" value="C:Seh1-associated complex"/>
    <property type="evidence" value="ECO:0007669"/>
    <property type="project" value="TreeGrafter"/>
</dbReference>
<dbReference type="Proteomes" id="UP000887568">
    <property type="component" value="Unplaced"/>
</dbReference>
<evidence type="ECO:0000259" key="5">
    <source>
        <dbReference type="Pfam" id="PF17120"/>
    </source>
</evidence>
<sequence length="991" mass="110133">MAAHWSNENVSVDYFRESQATAMAVDSTGEFALLAGRRGLDLINLDNPGVHYPRVKRKGMMKWDISVVEWNPHYGRHKEFVTASNQVADLYAKREGDWFQEHSLKAHTRAISDLNWSVYEPDLLATCSVDTYIYLWDTREPKKPSLAFSTFAGAAQVKWNKRNINYLATVHEGDIRLWDKRKNSQAVQYISASLSKIHGLDWDPGSENFLVTASQDCTAKFWDVRDPKKTILELRTNTPLWRARYTPFGDGLVTATVPQLRRGEKSLLLWSQSNPVGAIHSFTGHTDDVLDFQWRTHKEGSNDFQLITWSRDHSLRIWRVEPHLQKLCGVDIPEPVSPQDPLISSFELVGTPKDPQMPLNGIGSSGGTPASTPGALNEPLVANGSGGVIGSPETTTSVGLLASGSYSQKPSLLEQEFASVKINLPNVTIQKMDVEGQFCTITAFSHRHILIMKIFFPPSYPEKATPKLVFLPATTLDSTVKHKLLKILEDTCIRQMENNKLCLEACLQQLSVSIDGMKLTSEIPSEPPTPPASSSYKQTSSLPSTYGSYLDNHIPFPRTSGARFSGVDKLVVFLRPGTIKKSGSHHTTPRALSSLSTLNLLKPLPIGPGPSSQSPEVLPSLLRNFYKEREKKQRRIGKHRKKTFGSDPSLPSKSSTTTGSATASSLVVLYSAVGLTPVHQELAKKYQFIRHNIPLMCTLNAEAAASVGRTDLVQVWSLAALSNSSELQPDSDADGETPWAQHPFGRQLLQTLFDHYSSLHDVQTLAMLSCAFGSISIQPSLPAGGSSQSQDVKSYLVTDSSDPIFTKEWSNEKSTQGMSFSESPDDYRFGENRDPEQIEKEQHRLSTRLLEPCLTAQFDAFKRSYADILYRWRLLNERAQVLNYVSCPSHTKIDLSFSDFGVICQKCNKRSYKVQCEHCRSYSFQCAICHTAVKGSSSFCLACGHGGHTSHMLQWFKTEDVCPTGCGCQCQANTKLVCEKSPLSTDPVVTR</sequence>
<dbReference type="InterPro" id="IPR039456">
    <property type="entry name" value="WDR59_mRING-H2-C3H3C2"/>
</dbReference>
<dbReference type="OMA" id="HRRETCL"/>
<dbReference type="AlphaFoldDB" id="A0A914AXU6"/>
<dbReference type="InterPro" id="IPR001680">
    <property type="entry name" value="WD40_rpt"/>
</dbReference>